<proteinExistence type="predicted"/>
<evidence type="ECO:0000313" key="2">
    <source>
        <dbReference type="EMBL" id="KRQ14253.1"/>
    </source>
</evidence>
<feature type="region of interest" description="Disordered" evidence="1">
    <location>
        <begin position="106"/>
        <end position="143"/>
    </location>
</feature>
<dbReference type="STRING" id="989370.AOQ71_13320"/>
<feature type="compositionally biased region" description="Low complexity" evidence="1">
    <location>
        <begin position="355"/>
        <end position="366"/>
    </location>
</feature>
<keyword evidence="3" id="KW-1185">Reference proteome</keyword>
<evidence type="ECO:0000313" key="3">
    <source>
        <dbReference type="Proteomes" id="UP000051936"/>
    </source>
</evidence>
<comment type="caution">
    <text evidence="2">The sequence shown here is derived from an EMBL/GenBank/DDBJ whole genome shotgun (WGS) entry which is preliminary data.</text>
</comment>
<feature type="region of interest" description="Disordered" evidence="1">
    <location>
        <begin position="340"/>
        <end position="370"/>
    </location>
</feature>
<dbReference type="EMBL" id="LJYG01000049">
    <property type="protein sequence ID" value="KRQ14253.1"/>
    <property type="molecule type" value="Genomic_DNA"/>
</dbReference>
<evidence type="ECO:0000256" key="1">
    <source>
        <dbReference type="SAM" id="MobiDB-lite"/>
    </source>
</evidence>
<name>A0A0R3E1E6_9BRAD</name>
<reference evidence="2 3" key="1">
    <citation type="submission" date="2015-09" db="EMBL/GenBank/DDBJ databases">
        <title>Draft Genome Sequence of Bradyrhizobium manausense Strain BR 3351T, a Novel Symbiotic Nitrogen-Fixing Alphaproteobacterium Isolated from Brazilian Amazon Rain Forest.</title>
        <authorList>
            <person name="De Araujo J.L."/>
            <person name="Zilli J.E."/>
        </authorList>
    </citation>
    <scope>NUCLEOTIDE SEQUENCE [LARGE SCALE GENOMIC DNA]</scope>
    <source>
        <strain evidence="2 3">BR3351</strain>
    </source>
</reference>
<organism evidence="2 3">
    <name type="scientific">Bradyrhizobium manausense</name>
    <dbReference type="NCBI Taxonomy" id="989370"/>
    <lineage>
        <taxon>Bacteria</taxon>
        <taxon>Pseudomonadati</taxon>
        <taxon>Pseudomonadota</taxon>
        <taxon>Alphaproteobacteria</taxon>
        <taxon>Hyphomicrobiales</taxon>
        <taxon>Nitrobacteraceae</taxon>
        <taxon>Bradyrhizobium</taxon>
    </lineage>
</organism>
<dbReference type="AlphaFoldDB" id="A0A0R3E1E6"/>
<sequence>MDTEDLSISYAEMRDRVGGARFGDVWRVDLTDDEQGALEGGFWQSSSAEGHQLVEEKAKAIEWRREWVDGWLAENGLIDPVVRQHGLNLPPASLARFNAAFLPVFGPHPQSGPTEPTLREELERAHDDCSARDEHRDDHPWSPPEGLTLQLLMRTFDNDPRPFLSGVIDLLAFGMALPEKVLQLLALLFEQKDRDARLEICAAIEKEGRSIEQIVAERRRAAAALFAGARRADRSVLIGSLDRTTDQAIPPHYFDVPRNLGFEDNSIATDQTIVASDARWQRQFDAEWREKPKPWVNVRVDFRWLVEWLAQQLTREIMPGVIETPSEYGGIVLKVVASPGGPQPPASPSNMRGLSMSVSSIGPSSSRKPRLVVSAKKRGKKADKFERVMRDMRADLANGALTLESLKDMLEKHLEAKYSASRDTCRRARAAVLASHAE</sequence>
<protein>
    <submittedName>
        <fullName evidence="2">Uncharacterized protein</fullName>
    </submittedName>
</protein>
<feature type="compositionally biased region" description="Basic and acidic residues" evidence="1">
    <location>
        <begin position="117"/>
        <end position="140"/>
    </location>
</feature>
<dbReference type="Proteomes" id="UP000051936">
    <property type="component" value="Unassembled WGS sequence"/>
</dbReference>
<dbReference type="RefSeq" id="WP_057747046.1">
    <property type="nucleotide sequence ID" value="NZ_LJYG01000049.1"/>
</dbReference>
<gene>
    <name evidence="2" type="ORF">AOQ71_13320</name>
</gene>
<accession>A0A0R3E1E6</accession>